<evidence type="ECO:0000256" key="1">
    <source>
        <dbReference type="SAM" id="Phobius"/>
    </source>
</evidence>
<reference evidence="2 3" key="1">
    <citation type="submission" date="2024-04" db="EMBL/GenBank/DDBJ databases">
        <title>Genome sequencing and assembly of rice foliar adapted Chryseobacterium endophyticum OsEnb-ALM-A6.</title>
        <authorList>
            <person name="Kumar S."/>
            <person name="Javed M."/>
            <person name="Chouhan V."/>
            <person name="Charishma K."/>
            <person name="Patel A."/>
            <person name="Kumar M."/>
            <person name="Sahu K.P."/>
            <person name="Kumar A."/>
        </authorList>
    </citation>
    <scope>NUCLEOTIDE SEQUENCE [LARGE SCALE GENOMIC DNA]</scope>
    <source>
        <strain evidence="2 3">OsEnb-ALM-A6</strain>
    </source>
</reference>
<keyword evidence="1" id="KW-1133">Transmembrane helix</keyword>
<keyword evidence="3" id="KW-1185">Reference proteome</keyword>
<dbReference type="RefSeq" id="WP_345767470.1">
    <property type="nucleotide sequence ID" value="NZ_CP154834.1"/>
</dbReference>
<organism evidence="2 3">
    <name type="scientific">Chryseobacterium endophyticum</name>
    <dbReference type="NCBI Taxonomy" id="1854762"/>
    <lineage>
        <taxon>Bacteria</taxon>
        <taxon>Pseudomonadati</taxon>
        <taxon>Bacteroidota</taxon>
        <taxon>Flavobacteriia</taxon>
        <taxon>Flavobacteriales</taxon>
        <taxon>Weeksellaceae</taxon>
        <taxon>Chryseobacterium group</taxon>
        <taxon>Chryseobacterium</taxon>
    </lineage>
</organism>
<feature type="transmembrane region" description="Helical" evidence="1">
    <location>
        <begin position="16"/>
        <end position="37"/>
    </location>
</feature>
<dbReference type="EMBL" id="CP154834">
    <property type="protein sequence ID" value="XAO75955.1"/>
    <property type="molecule type" value="Genomic_DNA"/>
</dbReference>
<evidence type="ECO:0000313" key="3">
    <source>
        <dbReference type="Proteomes" id="UP001463665"/>
    </source>
</evidence>
<protein>
    <submittedName>
        <fullName evidence="2">Uncharacterized protein</fullName>
    </submittedName>
</protein>
<accession>A0AAU6WU45</accession>
<dbReference type="AlphaFoldDB" id="A0AAU6WU45"/>
<proteinExistence type="predicted"/>
<sequence length="175" mass="19716">MQETISTISTFDLFNLIAAISSIILAIFALVLSIIFYKWSDKSNKEIVSVAQAIDNNTKKIENLFDRLYSDTFGIMKSNVEAMQRQLYDFKTSEGDSSLNNLEIIEENITSMLSKSQSINKELIYLFIQKIFPSKGISNNEVDTALQNLISKGTISINQNLIILISKDSLVEESK</sequence>
<dbReference type="Proteomes" id="UP001463665">
    <property type="component" value="Chromosome"/>
</dbReference>
<keyword evidence="1" id="KW-0472">Membrane</keyword>
<gene>
    <name evidence="2" type="ORF">AAFP95_09085</name>
</gene>
<keyword evidence="1" id="KW-0812">Transmembrane</keyword>
<name>A0AAU6WU45_9FLAO</name>
<evidence type="ECO:0000313" key="2">
    <source>
        <dbReference type="EMBL" id="XAO75955.1"/>
    </source>
</evidence>